<dbReference type="Gene3D" id="1.10.10.60">
    <property type="entry name" value="Homeodomain-like"/>
    <property type="match status" value="1"/>
</dbReference>
<protein>
    <submittedName>
        <fullName evidence="3">IS30 family transposase</fullName>
    </submittedName>
</protein>
<evidence type="ECO:0000313" key="3">
    <source>
        <dbReference type="EMBL" id="MBP2259163.1"/>
    </source>
</evidence>
<feature type="domain" description="Integrase catalytic" evidence="2">
    <location>
        <begin position="150"/>
        <end position="310"/>
    </location>
</feature>
<organism evidence="3 4">
    <name type="scientific">Virgibacillus alimentarius</name>
    <dbReference type="NCBI Taxonomy" id="698769"/>
    <lineage>
        <taxon>Bacteria</taxon>
        <taxon>Bacillati</taxon>
        <taxon>Bacillota</taxon>
        <taxon>Bacilli</taxon>
        <taxon>Bacillales</taxon>
        <taxon>Bacillaceae</taxon>
        <taxon>Virgibacillus</taxon>
    </lineage>
</organism>
<dbReference type="SUPFAM" id="SSF53098">
    <property type="entry name" value="Ribonuclease H-like"/>
    <property type="match status" value="1"/>
</dbReference>
<feature type="region of interest" description="Disordered" evidence="1">
    <location>
        <begin position="123"/>
        <end position="152"/>
    </location>
</feature>
<comment type="caution">
    <text evidence="3">The sequence shown here is derived from an EMBL/GenBank/DDBJ whole genome shotgun (WGS) entry which is preliminary data.</text>
</comment>
<dbReference type="EMBL" id="JAGIKX010000061">
    <property type="protein sequence ID" value="MBP2259163.1"/>
    <property type="molecule type" value="Genomic_DNA"/>
</dbReference>
<keyword evidence="4" id="KW-1185">Reference proteome</keyword>
<reference evidence="3 4" key="1">
    <citation type="submission" date="2021-03" db="EMBL/GenBank/DDBJ databases">
        <title>Genomic Encyclopedia of Type Strains, Phase IV (KMG-IV): sequencing the most valuable type-strain genomes for metagenomic binning, comparative biology and taxonomic classification.</title>
        <authorList>
            <person name="Goeker M."/>
        </authorList>
    </citation>
    <scope>NUCLEOTIDE SEQUENCE [LARGE SCALE GENOMIC DNA]</scope>
    <source>
        <strain evidence="3 4">DSM 25790</strain>
    </source>
</reference>
<dbReference type="PANTHER" id="PTHR10948:SF23">
    <property type="entry name" value="TRANSPOSASE INSI FOR INSERTION SEQUENCE ELEMENT IS30A-RELATED"/>
    <property type="match status" value="1"/>
</dbReference>
<dbReference type="RefSeq" id="WP_226371748.1">
    <property type="nucleotide sequence ID" value="NZ_JAGIKX010000061.1"/>
</dbReference>
<dbReference type="InterPro" id="IPR051917">
    <property type="entry name" value="Transposase-Integrase"/>
</dbReference>
<dbReference type="PANTHER" id="PTHR10948">
    <property type="entry name" value="TRANSPOSASE"/>
    <property type="match status" value="1"/>
</dbReference>
<gene>
    <name evidence="3" type="ORF">J2Z81_003157</name>
</gene>
<evidence type="ECO:0000259" key="2">
    <source>
        <dbReference type="PROSITE" id="PS50994"/>
    </source>
</evidence>
<dbReference type="InterPro" id="IPR053392">
    <property type="entry name" value="Transposase_IS30-like"/>
</dbReference>
<evidence type="ECO:0000256" key="1">
    <source>
        <dbReference type="SAM" id="MobiDB-lite"/>
    </source>
</evidence>
<dbReference type="InterPro" id="IPR012337">
    <property type="entry name" value="RNaseH-like_sf"/>
</dbReference>
<dbReference type="InterPro" id="IPR001584">
    <property type="entry name" value="Integrase_cat-core"/>
</dbReference>
<dbReference type="PROSITE" id="PS50994">
    <property type="entry name" value="INTEGRASE"/>
    <property type="match status" value="1"/>
</dbReference>
<dbReference type="Proteomes" id="UP001519294">
    <property type="component" value="Unassembled WGS sequence"/>
</dbReference>
<accession>A0ABS4SCC9</accession>
<sequence>MSYTHLTKTELVFIEEYHEFGLSGRKIAKKLKRGHEAIYRVIRQLKKGLTAIDVHLEYKANKAKCGRKRIQLTPDEKTYIKEKVRDGWTPDVIIGRSERPIPCSMRTLYRKFELGEFAINDLPMQGKRKPNGHQEKRGRQSFRRSIRGRDQQHPNYQKEFGHLEGDTIIGRHHKSAVITLVERLTKCIIAIKPAGRQAANIETSPNQWLGQLPQNFFKSIIFDCGKEFSNWKSISNKQDIDIYFADPGTPSQRGLNEHSNGLLRKNGLPKEMDFNSVTQAYISEVVRKRNSIPRKSLNYQTPIECLMNFVGQDFDESVLSRLI</sequence>
<proteinExistence type="predicted"/>
<evidence type="ECO:0000313" key="4">
    <source>
        <dbReference type="Proteomes" id="UP001519294"/>
    </source>
</evidence>
<dbReference type="InterPro" id="IPR036397">
    <property type="entry name" value="RNaseH_sf"/>
</dbReference>
<dbReference type="NCBIfam" id="NF033563">
    <property type="entry name" value="transpos_IS30"/>
    <property type="match status" value="1"/>
</dbReference>
<dbReference type="Gene3D" id="3.30.420.10">
    <property type="entry name" value="Ribonuclease H-like superfamily/Ribonuclease H"/>
    <property type="match status" value="1"/>
</dbReference>
<name>A0ABS4SCC9_9BACI</name>